<sequence length="226" mass="25407">MAETPRKKRSSLWNVFNDCGEGRASCKICEQKLSYKSSTTNLKKHLDRKHQNIIITSESISPNIVLEIEGKGDKNTKTEDIETSDYSRVNNSSKSNSPVKSETLYLVMESDSSPTTDKTSLREHRVQKSKPTRYNVPSSKIVSEENSNFLETEKIVSAVEKLDNISKRVASFDSSSEKQDSFDHFGKYISSVLRDLPRSKAFSLQADIVSMVMKTTSEPPAEEKPS</sequence>
<dbReference type="InterPro" id="IPR036236">
    <property type="entry name" value="Znf_C2H2_sf"/>
</dbReference>
<dbReference type="PROSITE" id="PS50808">
    <property type="entry name" value="ZF_BED"/>
    <property type="match status" value="1"/>
</dbReference>
<dbReference type="SUPFAM" id="SSF57667">
    <property type="entry name" value="beta-beta-alpha zinc fingers"/>
    <property type="match status" value="1"/>
</dbReference>
<reference evidence="7 8" key="1">
    <citation type="journal article" date="2021" name="BMC Biol.">
        <title>Horizontally acquired antibacterial genes associated with adaptive radiation of ladybird beetles.</title>
        <authorList>
            <person name="Li H.S."/>
            <person name="Tang X.F."/>
            <person name="Huang Y.H."/>
            <person name="Xu Z.Y."/>
            <person name="Chen M.L."/>
            <person name="Du X.Y."/>
            <person name="Qiu B.Y."/>
            <person name="Chen P.T."/>
            <person name="Zhang W."/>
            <person name="Slipinski A."/>
            <person name="Escalona H.E."/>
            <person name="Waterhouse R.M."/>
            <person name="Zwick A."/>
            <person name="Pang H."/>
        </authorList>
    </citation>
    <scope>NUCLEOTIDE SEQUENCE [LARGE SCALE GENOMIC DNA]</scope>
    <source>
        <strain evidence="7">SYSU2018</strain>
    </source>
</reference>
<dbReference type="EMBL" id="JABFTP020000021">
    <property type="protein sequence ID" value="KAL3269836.1"/>
    <property type="molecule type" value="Genomic_DNA"/>
</dbReference>
<feature type="domain" description="BED-type" evidence="6">
    <location>
        <begin position="7"/>
        <end position="57"/>
    </location>
</feature>
<organism evidence="7 8">
    <name type="scientific">Cryptolaemus montrouzieri</name>
    <dbReference type="NCBI Taxonomy" id="559131"/>
    <lineage>
        <taxon>Eukaryota</taxon>
        <taxon>Metazoa</taxon>
        <taxon>Ecdysozoa</taxon>
        <taxon>Arthropoda</taxon>
        <taxon>Hexapoda</taxon>
        <taxon>Insecta</taxon>
        <taxon>Pterygota</taxon>
        <taxon>Neoptera</taxon>
        <taxon>Endopterygota</taxon>
        <taxon>Coleoptera</taxon>
        <taxon>Polyphaga</taxon>
        <taxon>Cucujiformia</taxon>
        <taxon>Coccinelloidea</taxon>
        <taxon>Coccinellidae</taxon>
        <taxon>Scymninae</taxon>
        <taxon>Scymnini</taxon>
        <taxon>Cryptolaemus</taxon>
    </lineage>
</organism>
<protein>
    <recommendedName>
        <fullName evidence="6">BED-type domain-containing protein</fullName>
    </recommendedName>
</protein>
<evidence type="ECO:0000256" key="2">
    <source>
        <dbReference type="ARBA" id="ARBA00022771"/>
    </source>
</evidence>
<evidence type="ECO:0000256" key="1">
    <source>
        <dbReference type="ARBA" id="ARBA00022723"/>
    </source>
</evidence>
<feature type="region of interest" description="Disordered" evidence="5">
    <location>
        <begin position="74"/>
        <end position="139"/>
    </location>
</feature>
<dbReference type="SMART" id="SM00614">
    <property type="entry name" value="ZnF_BED"/>
    <property type="match status" value="1"/>
</dbReference>
<evidence type="ECO:0000256" key="5">
    <source>
        <dbReference type="SAM" id="MobiDB-lite"/>
    </source>
</evidence>
<evidence type="ECO:0000259" key="6">
    <source>
        <dbReference type="PROSITE" id="PS50808"/>
    </source>
</evidence>
<name>A0ABD2MTP0_9CUCU</name>
<keyword evidence="1" id="KW-0479">Metal-binding</keyword>
<dbReference type="Proteomes" id="UP001516400">
    <property type="component" value="Unassembled WGS sequence"/>
</dbReference>
<feature type="compositionally biased region" description="Low complexity" evidence="5">
    <location>
        <begin position="87"/>
        <end position="101"/>
    </location>
</feature>
<accession>A0ABD2MTP0</accession>
<keyword evidence="2 4" id="KW-0863">Zinc-finger</keyword>
<evidence type="ECO:0000313" key="7">
    <source>
        <dbReference type="EMBL" id="KAL3269836.1"/>
    </source>
</evidence>
<dbReference type="GO" id="GO:0008270">
    <property type="term" value="F:zinc ion binding"/>
    <property type="evidence" value="ECO:0007669"/>
    <property type="project" value="UniProtKB-KW"/>
</dbReference>
<comment type="caution">
    <text evidence="7">The sequence shown here is derived from an EMBL/GenBank/DDBJ whole genome shotgun (WGS) entry which is preliminary data.</text>
</comment>
<dbReference type="AlphaFoldDB" id="A0ABD2MTP0"/>
<gene>
    <name evidence="7" type="ORF">HHI36_008894</name>
</gene>
<keyword evidence="8" id="KW-1185">Reference proteome</keyword>
<evidence type="ECO:0000313" key="8">
    <source>
        <dbReference type="Proteomes" id="UP001516400"/>
    </source>
</evidence>
<keyword evidence="3" id="KW-0862">Zinc</keyword>
<proteinExistence type="predicted"/>
<dbReference type="Pfam" id="PF02892">
    <property type="entry name" value="zf-BED"/>
    <property type="match status" value="1"/>
</dbReference>
<dbReference type="InterPro" id="IPR003656">
    <property type="entry name" value="Znf_BED"/>
</dbReference>
<evidence type="ECO:0000256" key="4">
    <source>
        <dbReference type="PROSITE-ProRule" id="PRU00027"/>
    </source>
</evidence>
<evidence type="ECO:0000256" key="3">
    <source>
        <dbReference type="ARBA" id="ARBA00022833"/>
    </source>
</evidence>